<comment type="caution">
    <text evidence="2">The sequence shown here is derived from an EMBL/GenBank/DDBJ whole genome shotgun (WGS) entry which is preliminary data.</text>
</comment>
<evidence type="ECO:0000313" key="3">
    <source>
        <dbReference type="Proteomes" id="UP000646365"/>
    </source>
</evidence>
<gene>
    <name evidence="2" type="ORF">GCM10011611_23860</name>
</gene>
<reference evidence="2" key="1">
    <citation type="journal article" date="2014" name="Int. J. Syst. Evol. Microbiol.">
        <title>Complete genome sequence of Corynebacterium casei LMG S-19264T (=DSM 44701T), isolated from a smear-ripened cheese.</title>
        <authorList>
            <consortium name="US DOE Joint Genome Institute (JGI-PGF)"/>
            <person name="Walter F."/>
            <person name="Albersmeier A."/>
            <person name="Kalinowski J."/>
            <person name="Ruckert C."/>
        </authorList>
    </citation>
    <scope>NUCLEOTIDE SEQUENCE</scope>
    <source>
        <strain evidence="2">CGMCC 1.15725</strain>
    </source>
</reference>
<reference evidence="2" key="2">
    <citation type="submission" date="2020-09" db="EMBL/GenBank/DDBJ databases">
        <authorList>
            <person name="Sun Q."/>
            <person name="Zhou Y."/>
        </authorList>
    </citation>
    <scope>NUCLEOTIDE SEQUENCE</scope>
    <source>
        <strain evidence="2">CGMCC 1.15725</strain>
    </source>
</reference>
<evidence type="ECO:0000313" key="2">
    <source>
        <dbReference type="EMBL" id="GGF17290.1"/>
    </source>
</evidence>
<dbReference type="EMBL" id="BMJQ01000005">
    <property type="protein sequence ID" value="GGF17290.1"/>
    <property type="molecule type" value="Genomic_DNA"/>
</dbReference>
<dbReference type="Pfam" id="PF06568">
    <property type="entry name" value="YjiS-like"/>
    <property type="match status" value="1"/>
</dbReference>
<evidence type="ECO:0000259" key="1">
    <source>
        <dbReference type="Pfam" id="PF06568"/>
    </source>
</evidence>
<keyword evidence="3" id="KW-1185">Reference proteome</keyword>
<dbReference type="AlphaFoldDB" id="A0A8J3E4U8"/>
<dbReference type="RefSeq" id="WP_189045892.1">
    <property type="nucleotide sequence ID" value="NZ_BMJQ01000005.1"/>
</dbReference>
<organism evidence="2 3">
    <name type="scientific">Aliidongia dinghuensis</name>
    <dbReference type="NCBI Taxonomy" id="1867774"/>
    <lineage>
        <taxon>Bacteria</taxon>
        <taxon>Pseudomonadati</taxon>
        <taxon>Pseudomonadota</taxon>
        <taxon>Alphaproteobacteria</taxon>
        <taxon>Rhodospirillales</taxon>
        <taxon>Dongiaceae</taxon>
        <taxon>Aliidongia</taxon>
    </lineage>
</organism>
<proteinExistence type="predicted"/>
<name>A0A8J3E4U8_9PROT</name>
<dbReference type="InterPro" id="IPR009506">
    <property type="entry name" value="YjiS-like"/>
</dbReference>
<sequence length="78" mass="8571">MIALVSAAVRGFRAWQERHRVLNELYSMDDRSLADIGLRRADIPFVVSPKADLAAEARPVFTANGPVAANNHVEQRAA</sequence>
<feature type="domain" description="YjiS-like" evidence="1">
    <location>
        <begin position="10"/>
        <end position="43"/>
    </location>
</feature>
<accession>A0A8J3E4U8</accession>
<protein>
    <recommendedName>
        <fullName evidence="1">YjiS-like domain-containing protein</fullName>
    </recommendedName>
</protein>
<dbReference type="Proteomes" id="UP000646365">
    <property type="component" value="Unassembled WGS sequence"/>
</dbReference>